<evidence type="ECO:0000256" key="1">
    <source>
        <dbReference type="ARBA" id="ARBA00001974"/>
    </source>
</evidence>
<keyword evidence="4" id="KW-1133">Transmembrane helix</keyword>
<dbReference type="InterPro" id="IPR039261">
    <property type="entry name" value="FNR_nucleotide-bd"/>
</dbReference>
<evidence type="ECO:0000313" key="6">
    <source>
        <dbReference type="EMBL" id="KGG52114.1"/>
    </source>
</evidence>
<organism evidence="6 7">
    <name type="scientific">Mitosporidium daphniae</name>
    <dbReference type="NCBI Taxonomy" id="1485682"/>
    <lineage>
        <taxon>Eukaryota</taxon>
        <taxon>Fungi</taxon>
        <taxon>Fungi incertae sedis</taxon>
        <taxon>Microsporidia</taxon>
        <taxon>Mitosporidium</taxon>
    </lineage>
</organism>
<dbReference type="InterPro" id="IPR001709">
    <property type="entry name" value="Flavoprot_Pyr_Nucl_cyt_Rdtase"/>
</dbReference>
<evidence type="ECO:0000256" key="2">
    <source>
        <dbReference type="ARBA" id="ARBA00022630"/>
    </source>
</evidence>
<dbReference type="SUPFAM" id="SSF52343">
    <property type="entry name" value="Ferredoxin reductase-like, C-terminal NADP-linked domain"/>
    <property type="match status" value="1"/>
</dbReference>
<dbReference type="AlphaFoldDB" id="A0A098VTF9"/>
<keyword evidence="2" id="KW-0285">Flavoprotein</keyword>
<comment type="cofactor">
    <cofactor evidence="1">
        <name>FAD</name>
        <dbReference type="ChEBI" id="CHEBI:57692"/>
    </cofactor>
</comment>
<dbReference type="Proteomes" id="UP000029725">
    <property type="component" value="Unassembled WGS sequence"/>
</dbReference>
<sequence>MTSSYLANECHVGDRIRIFIHRSSFKPPRDQATPLILIANGSGIAPFIGFLKEREFRKNARRTKPVNSGAVGEVLLFYGCRSEDEAPYLSLLNSYVCNGTITSFFPCFSQKIPKEYVQDRLLKESEMVLPLLEKNAHILVSGDAERMSKAVAETWIQMLQTHFKLQKQDATARFESLIGEKRYLEDVWSSQLGANI</sequence>
<dbReference type="RefSeq" id="XP_013238541.1">
    <property type="nucleotide sequence ID" value="XM_013383087.1"/>
</dbReference>
<gene>
    <name evidence="6" type="ORF">DI09_20p310</name>
</gene>
<dbReference type="GO" id="GO:0005829">
    <property type="term" value="C:cytosol"/>
    <property type="evidence" value="ECO:0007669"/>
    <property type="project" value="TreeGrafter"/>
</dbReference>
<comment type="caution">
    <text evidence="6">The sequence shown here is derived from an EMBL/GenBank/DDBJ whole genome shotgun (WGS) entry which is preliminary data.</text>
</comment>
<feature type="transmembrane region" description="Helical" evidence="4">
    <location>
        <begin position="32"/>
        <end position="51"/>
    </location>
</feature>
<dbReference type="GO" id="GO:0010181">
    <property type="term" value="F:FMN binding"/>
    <property type="evidence" value="ECO:0007669"/>
    <property type="project" value="TreeGrafter"/>
</dbReference>
<dbReference type="Gene3D" id="3.40.50.80">
    <property type="entry name" value="Nucleotide-binding domain of ferredoxin-NADP reductase (FNR) module"/>
    <property type="match status" value="1"/>
</dbReference>
<evidence type="ECO:0000256" key="4">
    <source>
        <dbReference type="SAM" id="Phobius"/>
    </source>
</evidence>
<proteinExistence type="predicted"/>
<dbReference type="GO" id="GO:0050660">
    <property type="term" value="F:flavin adenine dinucleotide binding"/>
    <property type="evidence" value="ECO:0007669"/>
    <property type="project" value="TreeGrafter"/>
</dbReference>
<reference evidence="6 7" key="1">
    <citation type="submission" date="2014-04" db="EMBL/GenBank/DDBJ databases">
        <title>A new species of microsporidia sheds light on the evolution of extreme parasitism.</title>
        <authorList>
            <person name="Haag K.L."/>
            <person name="James T.Y."/>
            <person name="Larsson R."/>
            <person name="Schaer T.M."/>
            <person name="Refardt D."/>
            <person name="Pombert J.-F."/>
            <person name="Ebert D."/>
        </authorList>
    </citation>
    <scope>NUCLEOTIDE SEQUENCE [LARGE SCALE GENOMIC DNA]</scope>
    <source>
        <strain evidence="6 7">UGP3</strain>
        <tissue evidence="6">Spores</tissue>
    </source>
</reference>
<dbReference type="OrthoDB" id="1856718at2759"/>
<accession>A0A098VTF9</accession>
<protein>
    <submittedName>
        <fullName evidence="6">Alpha component of sulfite reductase (NADPH) flavoprotein</fullName>
    </submittedName>
</protein>
<keyword evidence="3" id="KW-0274">FAD</keyword>
<feature type="domain" description="Oxidoreductase FAD/NAD(P)-binding" evidence="5">
    <location>
        <begin position="37"/>
        <end position="152"/>
    </location>
</feature>
<dbReference type="PANTHER" id="PTHR19384">
    <property type="entry name" value="NITRIC OXIDE SYNTHASE-RELATED"/>
    <property type="match status" value="1"/>
</dbReference>
<evidence type="ECO:0000313" key="7">
    <source>
        <dbReference type="Proteomes" id="UP000029725"/>
    </source>
</evidence>
<dbReference type="GeneID" id="25259024"/>
<dbReference type="VEuPathDB" id="MicrosporidiaDB:DI09_20p310"/>
<dbReference type="InterPro" id="IPR001433">
    <property type="entry name" value="OxRdtase_FAD/NAD-bd"/>
</dbReference>
<evidence type="ECO:0000256" key="3">
    <source>
        <dbReference type="ARBA" id="ARBA00022827"/>
    </source>
</evidence>
<name>A0A098VTF9_9MICR</name>
<keyword evidence="4" id="KW-0812">Transmembrane</keyword>
<dbReference type="Pfam" id="PF00175">
    <property type="entry name" value="NAD_binding_1"/>
    <property type="match status" value="1"/>
</dbReference>
<dbReference type="EMBL" id="JMKJ01000122">
    <property type="protein sequence ID" value="KGG52114.1"/>
    <property type="molecule type" value="Genomic_DNA"/>
</dbReference>
<dbReference type="PRINTS" id="PR00371">
    <property type="entry name" value="FPNCR"/>
</dbReference>
<keyword evidence="7" id="KW-1185">Reference proteome</keyword>
<dbReference type="GO" id="GO:0016491">
    <property type="term" value="F:oxidoreductase activity"/>
    <property type="evidence" value="ECO:0007669"/>
    <property type="project" value="InterPro"/>
</dbReference>
<keyword evidence="4" id="KW-0472">Membrane</keyword>
<dbReference type="HOGENOM" id="CLU_1390541_0_0_1"/>
<evidence type="ECO:0000259" key="5">
    <source>
        <dbReference type="Pfam" id="PF00175"/>
    </source>
</evidence>